<dbReference type="EMBL" id="CP002879">
    <property type="protein sequence ID" value="AEI81855.1"/>
    <property type="molecule type" value="Genomic_DNA"/>
</dbReference>
<proteinExistence type="inferred from homology"/>
<dbReference type="InterPro" id="IPR002372">
    <property type="entry name" value="PQQ_rpt_dom"/>
</dbReference>
<organism evidence="15 16">
    <name type="scientific">Cupriavidus necator (strain ATCC 43291 / DSM 13513 / CCUG 52238 / LMG 8453 / N-1)</name>
    <name type="common">Ralstonia eutropha</name>
    <dbReference type="NCBI Taxonomy" id="1042878"/>
    <lineage>
        <taxon>Bacteria</taxon>
        <taxon>Pseudomonadati</taxon>
        <taxon>Pseudomonadota</taxon>
        <taxon>Betaproteobacteria</taxon>
        <taxon>Burkholderiales</taxon>
        <taxon>Burkholderiaceae</taxon>
        <taxon>Cupriavidus</taxon>
    </lineage>
</organism>
<evidence type="ECO:0000259" key="14">
    <source>
        <dbReference type="PROSITE" id="PS51007"/>
    </source>
</evidence>
<dbReference type="InterPro" id="IPR017512">
    <property type="entry name" value="PQQ_MeOH/EtOH_DH"/>
</dbReference>
<evidence type="ECO:0000256" key="13">
    <source>
        <dbReference type="SAM" id="SignalP"/>
    </source>
</evidence>
<feature type="binding site" evidence="11">
    <location>
        <begin position="203"/>
        <end position="204"/>
    </location>
    <ligand>
        <name>pyrroloquinoline quinone</name>
        <dbReference type="ChEBI" id="CHEBI:58442"/>
    </ligand>
</feature>
<dbReference type="SMART" id="SM00564">
    <property type="entry name" value="PQQ"/>
    <property type="match status" value="5"/>
</dbReference>
<dbReference type="AlphaFoldDB" id="F8GWY5"/>
<feature type="binding site" description="covalent" evidence="11">
    <location>
        <position position="628"/>
    </location>
    <ligand>
        <name>heme c</name>
        <dbReference type="ChEBI" id="CHEBI:61717"/>
    </ligand>
</feature>
<accession>F8GWY5</accession>
<dbReference type="SUPFAM" id="SSF50998">
    <property type="entry name" value="Quinoprotein alcohol dehydrogenase-like"/>
    <property type="match status" value="1"/>
</dbReference>
<evidence type="ECO:0000256" key="1">
    <source>
        <dbReference type="ARBA" id="ARBA00008156"/>
    </source>
</evidence>
<evidence type="ECO:0000313" key="15">
    <source>
        <dbReference type="EMBL" id="AEI81855.1"/>
    </source>
</evidence>
<evidence type="ECO:0000256" key="2">
    <source>
        <dbReference type="ARBA" id="ARBA00022617"/>
    </source>
</evidence>
<evidence type="ECO:0000256" key="9">
    <source>
        <dbReference type="ARBA" id="ARBA00023157"/>
    </source>
</evidence>
<comment type="similarity">
    <text evidence="1">Belongs to the bacterial PQQ dehydrogenase family.</text>
</comment>
<keyword evidence="2 11" id="KW-0349">Heme</keyword>
<evidence type="ECO:0000256" key="11">
    <source>
        <dbReference type="PIRSR" id="PIRSR617512-2"/>
    </source>
</evidence>
<feature type="binding site" evidence="12">
    <location>
        <position position="282"/>
    </location>
    <ligand>
        <name>Ca(2+)</name>
        <dbReference type="ChEBI" id="CHEBI:29108"/>
    </ligand>
</feature>
<dbReference type="PANTHER" id="PTHR32303">
    <property type="entry name" value="QUINOPROTEIN ALCOHOL DEHYDROGENASE (CYTOCHROME C)"/>
    <property type="match status" value="1"/>
</dbReference>
<feature type="binding site" description="covalent" evidence="11">
    <location>
        <position position="631"/>
    </location>
    <ligand>
        <name>heme c</name>
        <dbReference type="ChEBI" id="CHEBI:61717"/>
    </ligand>
</feature>
<evidence type="ECO:0000256" key="7">
    <source>
        <dbReference type="ARBA" id="ARBA00023002"/>
    </source>
</evidence>
<feature type="binding site" description="axial binding residue" evidence="12">
    <location>
        <position position="632"/>
    </location>
    <ligand>
        <name>heme c</name>
        <dbReference type="ChEBI" id="CHEBI:61717"/>
    </ligand>
    <ligandPart>
        <name>Fe</name>
        <dbReference type="ChEBI" id="CHEBI:18248"/>
    </ligandPart>
</feature>
<keyword evidence="8 12" id="KW-0408">Iron</keyword>
<geneLocation type="plasmid" evidence="15 16">
    <name>pBB1</name>
</geneLocation>
<dbReference type="Gene3D" id="1.10.760.10">
    <property type="entry name" value="Cytochrome c-like domain"/>
    <property type="match status" value="1"/>
</dbReference>
<keyword evidence="6 11" id="KW-0634">PQQ</keyword>
<feature type="binding site" evidence="11">
    <location>
        <position position="143"/>
    </location>
    <ligand>
        <name>pyrroloquinoline quinone</name>
        <dbReference type="ChEBI" id="CHEBI:58442"/>
    </ligand>
</feature>
<dbReference type="PROSITE" id="PS00364">
    <property type="entry name" value="BACTERIAL_PQQ_2"/>
    <property type="match status" value="1"/>
</dbReference>
<reference evidence="15 16" key="1">
    <citation type="journal article" date="2011" name="J. Bacteriol.">
        <title>Complete genome sequence of the type strain Cupriavidus necator N-1.</title>
        <authorList>
            <person name="Poehlein A."/>
            <person name="Kusian B."/>
            <person name="Friedrich B."/>
            <person name="Daniel R."/>
            <person name="Bowien B."/>
        </authorList>
    </citation>
    <scope>NUCLEOTIDE SEQUENCE [LARGE SCALE GENOMIC DNA]</scope>
    <source>
        <strain evidence="16">ATCC 43291 / DSM 13513 / CCUG 52238 / LMG 8453 / N-1</strain>
        <plasmid evidence="15 16">pBB1</plasmid>
    </source>
</reference>
<sequence length="706" mass="76000">MPGSRPTTVLATCLRLTIAAFLALGTSGVPAAPGAQASAHRLADGNTGGDWAGWGRTYGEQHFSPLSEINGGNVNKLGLAWSVDLPPGNAVSVPLAVGGTLFYTTGYSVIHAVNAASGKPLWRFDPKAAEAAGERLRQGWGSRGIAWWNGMIFTGTQDGRLIAVNAATGREIWSTQTLEPGDHRFISGAPRVFDGKVIIGHGGADSGAARGYVTAYDARTGKQLWRFWTVPGNPANGFENDAMKMAARTWSGEWWKFGGGGTVWNAMSYDADTDTVFIGTGNGAPWNHRIRSKGKGDNLFLCSIVAIDGKTGAYKWHYQVNPGESWDYNAAMDMHLADLAINGTMRKVLIQAPKNGFLYVIDRLTGQLISAEKIAKVTWADRIDIATGRPVEHPGARFPDGTTFEMWPSNSGAHSWQPSAYSPLTRLVYIPVRETGIAMNDQGIDPDTWTYQGGNKPNLGLNLAPVKPDPLNNTSRLLAWDPVARQEAWRVATPGAWNGGLMATAGNLVFQGQIDGRINGYDSKTGRRLWSFDAGAGILAPPITYTANGKQYLTVLTGVGTSAGIDSSQLAATPDYRTQQRRVLTFALNGKAVLSANKTVVPEPVRDADYRPDNQMAMRGMMTFLSHCIECHGIGAIAAGAAPDLRASAIPLYGEAFRHIVHGGALVSQGMPRFTEFTGPQLDDLRQYIRSEAAAWRQRESERNPG</sequence>
<dbReference type="InterPro" id="IPR001479">
    <property type="entry name" value="Quinoprotein_DH_CS"/>
</dbReference>
<dbReference type="NCBIfam" id="TIGR03075">
    <property type="entry name" value="PQQ_enz_alc_DH"/>
    <property type="match status" value="1"/>
</dbReference>
<dbReference type="GO" id="GO:0009055">
    <property type="term" value="F:electron transfer activity"/>
    <property type="evidence" value="ECO:0007669"/>
    <property type="project" value="InterPro"/>
</dbReference>
<comment type="cofactor">
    <cofactor evidence="11">
        <name>heme c</name>
        <dbReference type="ChEBI" id="CHEBI:61717"/>
    </cofactor>
    <text evidence="11">Binds 1 heme c group per subunit.</text>
</comment>
<dbReference type="InterPro" id="IPR011047">
    <property type="entry name" value="Quinoprotein_ADH-like_sf"/>
</dbReference>
<feature type="active site" description="Proton acceptor" evidence="10">
    <location>
        <position position="327"/>
    </location>
</feature>
<dbReference type="EC" id="1.1.2.8" evidence="15"/>
<dbReference type="Proteomes" id="UP000006798">
    <property type="component" value="Plasmid pBB1"/>
</dbReference>
<keyword evidence="4 13" id="KW-0732">Signal</keyword>
<keyword evidence="7 15" id="KW-0560">Oxidoreductase</keyword>
<keyword evidence="5 12" id="KW-0106">Calcium</keyword>
<feature type="domain" description="Cytochrome c" evidence="14">
    <location>
        <begin position="615"/>
        <end position="693"/>
    </location>
</feature>
<comment type="cofactor">
    <cofactor evidence="12">
        <name>Ca(2+)</name>
        <dbReference type="ChEBI" id="CHEBI:29108"/>
    </cofactor>
    <text evidence="12">Binds 1 Ca(2+) ion per subunit.</text>
</comment>
<feature type="binding site" evidence="11">
    <location>
        <position position="354"/>
    </location>
    <ligand>
        <name>pyrroloquinoline quinone</name>
        <dbReference type="ChEBI" id="CHEBI:58442"/>
    </ligand>
</feature>
<dbReference type="GO" id="GO:0030288">
    <property type="term" value="C:outer membrane-bounded periplasmic space"/>
    <property type="evidence" value="ECO:0007669"/>
    <property type="project" value="InterPro"/>
</dbReference>
<gene>
    <name evidence="15" type="primary">adh</name>
    <name evidence="15" type="ordered locus">CNE_BB1p04310</name>
</gene>
<name>F8GWY5_CUPNN</name>
<dbReference type="Pfam" id="PF01011">
    <property type="entry name" value="PQQ"/>
    <property type="match status" value="2"/>
</dbReference>
<dbReference type="Pfam" id="PF13442">
    <property type="entry name" value="Cytochrome_CBB3"/>
    <property type="match status" value="1"/>
</dbReference>
<dbReference type="SUPFAM" id="SSF46626">
    <property type="entry name" value="Cytochrome c"/>
    <property type="match status" value="1"/>
</dbReference>
<dbReference type="InterPro" id="IPR018391">
    <property type="entry name" value="PQQ_b-propeller_rpt"/>
</dbReference>
<dbReference type="InterPro" id="IPR009056">
    <property type="entry name" value="Cyt_c-like_dom"/>
</dbReference>
<evidence type="ECO:0000256" key="8">
    <source>
        <dbReference type="ARBA" id="ARBA00023004"/>
    </source>
</evidence>
<keyword evidence="9" id="KW-1015">Disulfide bond</keyword>
<evidence type="ECO:0000256" key="12">
    <source>
        <dbReference type="PIRSR" id="PIRSR617512-3"/>
    </source>
</evidence>
<dbReference type="KEGG" id="cnc:CNE_BB1p04310"/>
<feature type="binding site" evidence="12">
    <location>
        <position position="327"/>
    </location>
    <ligand>
        <name>Ca(2+)</name>
        <dbReference type="ChEBI" id="CHEBI:29108"/>
    </ligand>
</feature>
<evidence type="ECO:0000256" key="5">
    <source>
        <dbReference type="ARBA" id="ARBA00022837"/>
    </source>
</evidence>
<dbReference type="GO" id="GO:0052934">
    <property type="term" value="F:alcohol dehydrogenase (cytochrome c) activity"/>
    <property type="evidence" value="ECO:0007669"/>
    <property type="project" value="UniProtKB-EC"/>
</dbReference>
<feature type="chain" id="PRO_5003372059" evidence="13">
    <location>
        <begin position="32"/>
        <end position="706"/>
    </location>
</feature>
<protein>
    <submittedName>
        <fullName evidence="15">Alcohol dehydrogenase</fullName>
        <ecNumber evidence="15">1.1.2.8</ecNumber>
    </submittedName>
</protein>
<dbReference type="GO" id="GO:0020037">
    <property type="term" value="F:heme binding"/>
    <property type="evidence" value="ECO:0007669"/>
    <property type="project" value="InterPro"/>
</dbReference>
<dbReference type="GO" id="GO:0016020">
    <property type="term" value="C:membrane"/>
    <property type="evidence" value="ECO:0007669"/>
    <property type="project" value="InterPro"/>
</dbReference>
<evidence type="ECO:0000256" key="4">
    <source>
        <dbReference type="ARBA" id="ARBA00022729"/>
    </source>
</evidence>
<feature type="binding site" description="axial binding residue" evidence="12">
    <location>
        <position position="671"/>
    </location>
    <ligand>
        <name>heme c</name>
        <dbReference type="ChEBI" id="CHEBI:61717"/>
    </ligand>
    <ligandPart>
        <name>Fe</name>
        <dbReference type="ChEBI" id="CHEBI:18248"/>
    </ligandPart>
</feature>
<keyword evidence="3 12" id="KW-0479">Metal-binding</keyword>
<evidence type="ECO:0000256" key="10">
    <source>
        <dbReference type="PIRSR" id="PIRSR617512-1"/>
    </source>
</evidence>
<dbReference type="InterPro" id="IPR036909">
    <property type="entry name" value="Cyt_c-like_dom_sf"/>
</dbReference>
<dbReference type="Gene3D" id="2.140.10.10">
    <property type="entry name" value="Quinoprotein alcohol dehydrogenase-like superfamily"/>
    <property type="match status" value="1"/>
</dbReference>
<feature type="binding site" evidence="11">
    <location>
        <position position="262"/>
    </location>
    <ligand>
        <name>pyrroloquinoline quinone</name>
        <dbReference type="ChEBI" id="CHEBI:58442"/>
    </ligand>
</feature>
<dbReference type="PROSITE" id="PS51007">
    <property type="entry name" value="CYTC"/>
    <property type="match status" value="1"/>
</dbReference>
<evidence type="ECO:0000256" key="6">
    <source>
        <dbReference type="ARBA" id="ARBA00022891"/>
    </source>
</evidence>
<evidence type="ECO:0000256" key="3">
    <source>
        <dbReference type="ARBA" id="ARBA00022723"/>
    </source>
</evidence>
<feature type="signal peptide" evidence="13">
    <location>
        <begin position="1"/>
        <end position="31"/>
    </location>
</feature>
<evidence type="ECO:0000313" key="16">
    <source>
        <dbReference type="Proteomes" id="UP000006798"/>
    </source>
</evidence>
<dbReference type="HOGENOM" id="CLU_018478_0_1_4"/>
<keyword evidence="15" id="KW-0614">Plasmid</keyword>
<comment type="cofactor">
    <cofactor evidence="11">
        <name>pyrroloquinoline quinone</name>
        <dbReference type="ChEBI" id="CHEBI:58442"/>
    </cofactor>
    <text evidence="11">Binds 1 PQQ group per subunit.</text>
</comment>
<dbReference type="GO" id="GO:0005509">
    <property type="term" value="F:calcium ion binding"/>
    <property type="evidence" value="ECO:0007669"/>
    <property type="project" value="InterPro"/>
</dbReference>